<proteinExistence type="predicted"/>
<dbReference type="SUPFAM" id="SSF52777">
    <property type="entry name" value="CoA-dependent acyltransferases"/>
    <property type="match status" value="2"/>
</dbReference>
<dbReference type="Gene3D" id="3.30.559.30">
    <property type="entry name" value="Nonribosomal peptide synthetase, condensation domain"/>
    <property type="match status" value="1"/>
</dbReference>
<sequence>MRVTAIDQVELTGTLTELSVTWVGAPARRGLPVSFNQGNHLRAQRSGRGAWLAGRVRLPAAHPDPSRVAGAVARVLREHDALRASFTVSVVPTQDVFDATQVQVRPRVVGRVWHGFVESLLTQRCRAGDVPGIFFGILDDTVICAFDHAHADAITIDLVLRRLCEYYIDPTTPRRPTLSFADRCLIDAAEASSPSRCLDADSTRLMQVWHDFFTLTEGAVPAFPLCLGTGRAPQRTVIVALLTQSECAELLSDLSFATILSALAAAVADVGGPERLATLIPIHTRGSRTSGWHSTAGWLVSNAPVVVNAGDPTSATTWLRHASELAGLPLDHVLAQCRPHLPTEDVFMVSYLDYRKFGPALPGGQHISAVTSTDTAQFWFTRSEGGLELRVRHPARPVADGVIAGLLTALHRRLRQPRPLALPAP</sequence>
<dbReference type="Proteomes" id="UP000267536">
    <property type="component" value="Unassembled WGS sequence"/>
</dbReference>
<organism evidence="1 2">
    <name type="scientific">Gordonia oryzae</name>
    <dbReference type="NCBI Taxonomy" id="2487349"/>
    <lineage>
        <taxon>Bacteria</taxon>
        <taxon>Bacillati</taxon>
        <taxon>Actinomycetota</taxon>
        <taxon>Actinomycetes</taxon>
        <taxon>Mycobacteriales</taxon>
        <taxon>Gordoniaceae</taxon>
        <taxon>Gordonia</taxon>
    </lineage>
</organism>
<dbReference type="OrthoDB" id="9789603at2"/>
<evidence type="ECO:0000313" key="1">
    <source>
        <dbReference type="EMBL" id="RPA57451.1"/>
    </source>
</evidence>
<keyword evidence="2" id="KW-1185">Reference proteome</keyword>
<protein>
    <recommendedName>
        <fullName evidence="3">Condensation domain-containing protein</fullName>
    </recommendedName>
</protein>
<dbReference type="RefSeq" id="WP_123932342.1">
    <property type="nucleotide sequence ID" value="NZ_JBPSDP010000017.1"/>
</dbReference>
<dbReference type="InterPro" id="IPR023213">
    <property type="entry name" value="CAT-like_dom_sf"/>
</dbReference>
<accession>A0A3N4GEI9</accession>
<dbReference type="EMBL" id="RKMH01000016">
    <property type="protein sequence ID" value="RPA57451.1"/>
    <property type="molecule type" value="Genomic_DNA"/>
</dbReference>
<evidence type="ECO:0008006" key="3">
    <source>
        <dbReference type="Google" id="ProtNLM"/>
    </source>
</evidence>
<gene>
    <name evidence="1" type="ORF">EF294_18190</name>
</gene>
<dbReference type="AlphaFoldDB" id="A0A3N4GEI9"/>
<evidence type="ECO:0000313" key="2">
    <source>
        <dbReference type="Proteomes" id="UP000267536"/>
    </source>
</evidence>
<reference evidence="1 2" key="1">
    <citation type="submission" date="2018-11" db="EMBL/GenBank/DDBJ databases">
        <title>Draft genome sequence of Gordonia sp. RS15-1S isolated from rice stems.</title>
        <authorList>
            <person name="Muangham S."/>
        </authorList>
    </citation>
    <scope>NUCLEOTIDE SEQUENCE [LARGE SCALE GENOMIC DNA]</scope>
    <source>
        <strain evidence="1 2">RS15-1S</strain>
    </source>
</reference>
<dbReference type="Gene3D" id="3.30.559.10">
    <property type="entry name" value="Chloramphenicol acetyltransferase-like domain"/>
    <property type="match status" value="1"/>
</dbReference>
<name>A0A3N4GEI9_9ACTN</name>
<comment type="caution">
    <text evidence="1">The sequence shown here is derived from an EMBL/GenBank/DDBJ whole genome shotgun (WGS) entry which is preliminary data.</text>
</comment>